<dbReference type="Proteomes" id="UP000321580">
    <property type="component" value="Unassembled WGS sequence"/>
</dbReference>
<evidence type="ECO:0000256" key="4">
    <source>
        <dbReference type="ARBA" id="ARBA00022993"/>
    </source>
</evidence>
<dbReference type="AlphaFoldDB" id="A0A5C6S5M7"/>
<sequence>MHPNIQKKPLKIGITGGIGSGKTTACRIFEALGIPVYYADSRAKWLMAHHPPLREGIAQLFGPQAYLPGGELNRAHIAQMAFADKALLGQLNALVHPVVGQDAEAWQEEQQGPYTLKEAALLFESGSFRALDAVIVVTAPEPLRIQRVVSRDRVTEEQVQSRIRQQMPEQEKAARADFIIQNDGQQLLIPQVLSIHDQLLKRYDQI</sequence>
<keyword evidence="8" id="KW-1185">Reference proteome</keyword>
<accession>A0A5C6S5M7</accession>
<comment type="catalytic activity">
    <reaction evidence="5">
        <text>3'-dephospho-CoA + ATP = ADP + CoA + H(+)</text>
        <dbReference type="Rhea" id="RHEA:18245"/>
        <dbReference type="ChEBI" id="CHEBI:15378"/>
        <dbReference type="ChEBI" id="CHEBI:30616"/>
        <dbReference type="ChEBI" id="CHEBI:57287"/>
        <dbReference type="ChEBI" id="CHEBI:57328"/>
        <dbReference type="ChEBI" id="CHEBI:456216"/>
        <dbReference type="EC" id="2.7.1.24"/>
    </reaction>
</comment>
<dbReference type="EC" id="2.7.1.24" evidence="5 6"/>
<keyword evidence="2 5" id="KW-0547">Nucleotide-binding</keyword>
<name>A0A5C6S5M7_9BACT</name>
<keyword evidence="5 7" id="KW-0418">Kinase</keyword>
<protein>
    <recommendedName>
        <fullName evidence="5 6">Dephospho-CoA kinase</fullName>
        <ecNumber evidence="5 6">2.7.1.24</ecNumber>
    </recommendedName>
    <alternativeName>
        <fullName evidence="5">Dephosphocoenzyme A kinase</fullName>
    </alternativeName>
</protein>
<dbReference type="PROSITE" id="PS51219">
    <property type="entry name" value="DPCK"/>
    <property type="match status" value="1"/>
</dbReference>
<keyword evidence="3 5" id="KW-0067">ATP-binding</keyword>
<keyword evidence="5 7" id="KW-0808">Transferase</keyword>
<keyword evidence="4 5" id="KW-0173">Coenzyme A biosynthesis</keyword>
<reference evidence="7 8" key="1">
    <citation type="submission" date="2019-08" db="EMBL/GenBank/DDBJ databases">
        <title>Genome of Phaeodactylibacter luteus.</title>
        <authorList>
            <person name="Bowman J.P."/>
        </authorList>
    </citation>
    <scope>NUCLEOTIDE SEQUENCE [LARGE SCALE GENOMIC DNA]</scope>
    <source>
        <strain evidence="7 8">KCTC 42180</strain>
    </source>
</reference>
<dbReference type="Gene3D" id="3.40.50.300">
    <property type="entry name" value="P-loop containing nucleotide triphosphate hydrolases"/>
    <property type="match status" value="1"/>
</dbReference>
<dbReference type="GO" id="GO:0005737">
    <property type="term" value="C:cytoplasm"/>
    <property type="evidence" value="ECO:0007669"/>
    <property type="project" value="UniProtKB-SubCell"/>
</dbReference>
<evidence type="ECO:0000313" key="8">
    <source>
        <dbReference type="Proteomes" id="UP000321580"/>
    </source>
</evidence>
<evidence type="ECO:0000256" key="2">
    <source>
        <dbReference type="ARBA" id="ARBA00022741"/>
    </source>
</evidence>
<dbReference type="OrthoDB" id="9812943at2"/>
<dbReference type="InterPro" id="IPR027417">
    <property type="entry name" value="P-loop_NTPase"/>
</dbReference>
<evidence type="ECO:0000256" key="6">
    <source>
        <dbReference type="NCBIfam" id="TIGR00152"/>
    </source>
</evidence>
<dbReference type="PANTHER" id="PTHR10695">
    <property type="entry name" value="DEPHOSPHO-COA KINASE-RELATED"/>
    <property type="match status" value="1"/>
</dbReference>
<gene>
    <name evidence="5" type="primary">coaE</name>
    <name evidence="7" type="ORF">FRY97_00035</name>
</gene>
<dbReference type="GO" id="GO:0004140">
    <property type="term" value="F:dephospho-CoA kinase activity"/>
    <property type="evidence" value="ECO:0007669"/>
    <property type="project" value="UniProtKB-UniRule"/>
</dbReference>
<proteinExistence type="inferred from homology"/>
<dbReference type="PANTHER" id="PTHR10695:SF46">
    <property type="entry name" value="BIFUNCTIONAL COENZYME A SYNTHASE-RELATED"/>
    <property type="match status" value="1"/>
</dbReference>
<dbReference type="GO" id="GO:0015937">
    <property type="term" value="P:coenzyme A biosynthetic process"/>
    <property type="evidence" value="ECO:0007669"/>
    <property type="project" value="UniProtKB-UniRule"/>
</dbReference>
<comment type="pathway">
    <text evidence="5">Cofactor biosynthesis; coenzyme A biosynthesis; CoA from (R)-pantothenate: step 5/5.</text>
</comment>
<comment type="subcellular location">
    <subcellularLocation>
        <location evidence="5">Cytoplasm</location>
    </subcellularLocation>
</comment>
<dbReference type="RefSeq" id="WP_147165342.1">
    <property type="nucleotide sequence ID" value="NZ_VOOR01000001.1"/>
</dbReference>
<comment type="caution">
    <text evidence="7">The sequence shown here is derived from an EMBL/GenBank/DDBJ whole genome shotgun (WGS) entry which is preliminary data.</text>
</comment>
<dbReference type="EMBL" id="VOOR01000001">
    <property type="protein sequence ID" value="TXB70128.1"/>
    <property type="molecule type" value="Genomic_DNA"/>
</dbReference>
<dbReference type="CDD" id="cd02022">
    <property type="entry name" value="DPCK"/>
    <property type="match status" value="1"/>
</dbReference>
<dbReference type="Pfam" id="PF01121">
    <property type="entry name" value="CoaE"/>
    <property type="match status" value="1"/>
</dbReference>
<comment type="function">
    <text evidence="5">Catalyzes the phosphorylation of the 3'-hydroxyl group of dephosphocoenzyme A to form coenzyme A.</text>
</comment>
<dbReference type="UniPathway" id="UPA00241">
    <property type="reaction ID" value="UER00356"/>
</dbReference>
<comment type="similarity">
    <text evidence="1 5">Belongs to the CoaE family.</text>
</comment>
<evidence type="ECO:0000256" key="1">
    <source>
        <dbReference type="ARBA" id="ARBA00009018"/>
    </source>
</evidence>
<evidence type="ECO:0000313" key="7">
    <source>
        <dbReference type="EMBL" id="TXB70128.1"/>
    </source>
</evidence>
<feature type="binding site" evidence="5">
    <location>
        <begin position="19"/>
        <end position="24"/>
    </location>
    <ligand>
        <name>ATP</name>
        <dbReference type="ChEBI" id="CHEBI:30616"/>
    </ligand>
</feature>
<dbReference type="HAMAP" id="MF_00376">
    <property type="entry name" value="Dephospho_CoA_kinase"/>
    <property type="match status" value="1"/>
</dbReference>
<organism evidence="7 8">
    <name type="scientific">Phaeodactylibacter luteus</name>
    <dbReference type="NCBI Taxonomy" id="1564516"/>
    <lineage>
        <taxon>Bacteria</taxon>
        <taxon>Pseudomonadati</taxon>
        <taxon>Bacteroidota</taxon>
        <taxon>Saprospiria</taxon>
        <taxon>Saprospirales</taxon>
        <taxon>Haliscomenobacteraceae</taxon>
        <taxon>Phaeodactylibacter</taxon>
    </lineage>
</organism>
<dbReference type="GO" id="GO:0005524">
    <property type="term" value="F:ATP binding"/>
    <property type="evidence" value="ECO:0007669"/>
    <property type="project" value="UniProtKB-UniRule"/>
</dbReference>
<keyword evidence="5" id="KW-0963">Cytoplasm</keyword>
<dbReference type="InterPro" id="IPR001977">
    <property type="entry name" value="Depp_CoAkinase"/>
</dbReference>
<dbReference type="SUPFAM" id="SSF52540">
    <property type="entry name" value="P-loop containing nucleoside triphosphate hydrolases"/>
    <property type="match status" value="1"/>
</dbReference>
<dbReference type="NCBIfam" id="TIGR00152">
    <property type="entry name" value="dephospho-CoA kinase"/>
    <property type="match status" value="1"/>
</dbReference>
<evidence type="ECO:0000256" key="3">
    <source>
        <dbReference type="ARBA" id="ARBA00022840"/>
    </source>
</evidence>
<evidence type="ECO:0000256" key="5">
    <source>
        <dbReference type="HAMAP-Rule" id="MF_00376"/>
    </source>
</evidence>